<gene>
    <name evidence="2" type="ORF">CA982_03180</name>
</gene>
<dbReference type="OrthoDB" id="4774092at2"/>
<keyword evidence="3" id="KW-1185">Reference proteome</keyword>
<evidence type="ECO:0000256" key="1">
    <source>
        <dbReference type="SAM" id="SignalP"/>
    </source>
</evidence>
<dbReference type="STRING" id="417102.CA982_03180"/>
<comment type="caution">
    <text evidence="2">The sequence shown here is derived from an EMBL/GenBank/DDBJ whole genome shotgun (WGS) entry which is preliminary data.</text>
</comment>
<dbReference type="Proteomes" id="UP000194632">
    <property type="component" value="Unassembled WGS sequence"/>
</dbReference>
<proteinExistence type="predicted"/>
<keyword evidence="1" id="KW-0732">Signal</keyword>
<reference evidence="2 3" key="1">
    <citation type="submission" date="2017-05" db="EMBL/GenBank/DDBJ databases">
        <title>Biotechnological potential of actinobacteria isolated from South African environments.</title>
        <authorList>
            <person name="Le Roes-Hill M."/>
            <person name="Prins A."/>
            <person name="Durrell K.A."/>
        </authorList>
    </citation>
    <scope>NUCLEOTIDE SEQUENCE [LARGE SCALE GENOMIC DNA]</scope>
    <source>
        <strain evidence="2">BS2</strain>
    </source>
</reference>
<protein>
    <submittedName>
        <fullName evidence="2">Uncharacterized protein</fullName>
    </submittedName>
</protein>
<feature type="signal peptide" evidence="1">
    <location>
        <begin position="1"/>
        <end position="23"/>
    </location>
</feature>
<name>A0A243QEQ4_9ACTN</name>
<accession>A0A243QEQ4</accession>
<dbReference type="RefSeq" id="WP_086533910.1">
    <property type="nucleotide sequence ID" value="NZ_NGFO01000003.1"/>
</dbReference>
<dbReference type="EMBL" id="NGFO01000003">
    <property type="protein sequence ID" value="OUC80213.1"/>
    <property type="molecule type" value="Genomic_DNA"/>
</dbReference>
<dbReference type="AlphaFoldDB" id="A0A243QEQ4"/>
<organism evidence="2 3">
    <name type="scientific">Gordonia lacunae</name>
    <dbReference type="NCBI Taxonomy" id="417102"/>
    <lineage>
        <taxon>Bacteria</taxon>
        <taxon>Bacillati</taxon>
        <taxon>Actinomycetota</taxon>
        <taxon>Actinomycetes</taxon>
        <taxon>Mycobacteriales</taxon>
        <taxon>Gordoniaceae</taxon>
        <taxon>Gordonia</taxon>
    </lineage>
</organism>
<evidence type="ECO:0000313" key="3">
    <source>
        <dbReference type="Proteomes" id="UP000194632"/>
    </source>
</evidence>
<sequence length="132" mass="13500">MTTTLTRLATAGASLVLTTGALAIGTATATAAPSAPSCDAGQRFVTSVVTAQSAASICQWRTDGSLEYRGVARSSGNTLCIPVSEVRVQENGSGRPYYVAYNNGYRYSVFDGLSLSIVGPDGLLISSEAAIG</sequence>
<evidence type="ECO:0000313" key="2">
    <source>
        <dbReference type="EMBL" id="OUC80213.1"/>
    </source>
</evidence>
<feature type="chain" id="PRO_5039565307" evidence="1">
    <location>
        <begin position="24"/>
        <end position="132"/>
    </location>
</feature>